<proteinExistence type="predicted"/>
<feature type="signal peptide" evidence="1">
    <location>
        <begin position="1"/>
        <end position="23"/>
    </location>
</feature>
<dbReference type="AlphaFoldDB" id="A0A6J1N011"/>
<dbReference type="GeneID" id="112048049"/>
<accession>A0A6J1N011</accession>
<dbReference type="KEGG" id="bany:112048049"/>
<dbReference type="Proteomes" id="UP001652582">
    <property type="component" value="Chromosome 7"/>
</dbReference>
<keyword evidence="2" id="KW-1185">Reference proteome</keyword>
<name>A0A6J1N011_BICAN</name>
<reference evidence="3" key="1">
    <citation type="submission" date="2025-08" db="UniProtKB">
        <authorList>
            <consortium name="RefSeq"/>
        </authorList>
    </citation>
    <scope>IDENTIFICATION</scope>
</reference>
<feature type="chain" id="PRO_5026766869" evidence="1">
    <location>
        <begin position="24"/>
        <end position="216"/>
    </location>
</feature>
<dbReference type="CTD" id="33238"/>
<gene>
    <name evidence="3" type="primary">LOC112048049</name>
</gene>
<dbReference type="InterPro" id="IPR029034">
    <property type="entry name" value="Cystine-knot_cytokine"/>
</dbReference>
<dbReference type="RefSeq" id="XP_023941170.1">
    <property type="nucleotide sequence ID" value="XM_024085402.2"/>
</dbReference>
<dbReference type="SUPFAM" id="SSF57501">
    <property type="entry name" value="Cystine-knot cytokines"/>
    <property type="match status" value="1"/>
</dbReference>
<evidence type="ECO:0000313" key="3">
    <source>
        <dbReference type="RefSeq" id="XP_023941170.1"/>
    </source>
</evidence>
<keyword evidence="1" id="KW-0732">Signal</keyword>
<evidence type="ECO:0000256" key="1">
    <source>
        <dbReference type="SAM" id="SignalP"/>
    </source>
</evidence>
<sequence>MTKFSIGVIALLLSTQLMTPTMAFKKRSNTDEYMVENQRMRQNYFLQRALNNDIDRNKVGVSYDEPLNPNSDPEELPALIVDYANMIRNDIILLDNSIETRTRKRGNVIEKHNQNGLAEEEPCICESESKEPMFLDNDHFPRSIETRKCNTNLCPSPYKCHPRVHNITVLKRLRRISENDVQSEEYLPEDIARHWVAIKKPVVVGCFCLKNFNDRS</sequence>
<evidence type="ECO:0000313" key="2">
    <source>
        <dbReference type="Proteomes" id="UP001652582"/>
    </source>
</evidence>
<organism evidence="2 3">
    <name type="scientific">Bicyclus anynana</name>
    <name type="common">Squinting bush brown butterfly</name>
    <dbReference type="NCBI Taxonomy" id="110368"/>
    <lineage>
        <taxon>Eukaryota</taxon>
        <taxon>Metazoa</taxon>
        <taxon>Ecdysozoa</taxon>
        <taxon>Arthropoda</taxon>
        <taxon>Hexapoda</taxon>
        <taxon>Insecta</taxon>
        <taxon>Pterygota</taxon>
        <taxon>Neoptera</taxon>
        <taxon>Endopterygota</taxon>
        <taxon>Lepidoptera</taxon>
        <taxon>Glossata</taxon>
        <taxon>Ditrysia</taxon>
        <taxon>Papilionoidea</taxon>
        <taxon>Nymphalidae</taxon>
        <taxon>Satyrinae</taxon>
        <taxon>Satyrini</taxon>
        <taxon>Mycalesina</taxon>
        <taxon>Bicyclus</taxon>
    </lineage>
</organism>
<protein>
    <submittedName>
        <fullName evidence="3">Prothoracicotropic hormone-like</fullName>
    </submittedName>
</protein>
<dbReference type="OrthoDB" id="5950649at2759"/>